<evidence type="ECO:0000256" key="1">
    <source>
        <dbReference type="SAM" id="MobiDB-lite"/>
    </source>
</evidence>
<evidence type="ECO:0000313" key="2">
    <source>
        <dbReference type="EMBL" id="OQR74350.1"/>
    </source>
</evidence>
<dbReference type="AlphaFoldDB" id="A0A1V9XLD5"/>
<keyword evidence="3" id="KW-1185">Reference proteome</keyword>
<feature type="region of interest" description="Disordered" evidence="1">
    <location>
        <begin position="46"/>
        <end position="69"/>
    </location>
</feature>
<evidence type="ECO:0000313" key="3">
    <source>
        <dbReference type="Proteomes" id="UP000192247"/>
    </source>
</evidence>
<feature type="compositionally biased region" description="Basic residues" evidence="1">
    <location>
        <begin position="120"/>
        <end position="141"/>
    </location>
</feature>
<proteinExistence type="predicted"/>
<feature type="region of interest" description="Disordered" evidence="1">
    <location>
        <begin position="104"/>
        <end position="170"/>
    </location>
</feature>
<protein>
    <submittedName>
        <fullName evidence="2">Uncharacterized protein</fullName>
    </submittedName>
</protein>
<gene>
    <name evidence="2" type="ORF">BIW11_09140</name>
</gene>
<accession>A0A1V9XLD5</accession>
<name>A0A1V9XLD5_9ACAR</name>
<dbReference type="InParanoid" id="A0A1V9XLD5"/>
<dbReference type="Proteomes" id="UP000192247">
    <property type="component" value="Unassembled WGS sequence"/>
</dbReference>
<comment type="caution">
    <text evidence="2">The sequence shown here is derived from an EMBL/GenBank/DDBJ whole genome shotgun (WGS) entry which is preliminary data.</text>
</comment>
<sequence length="208" mass="24326">MLGFGLTRRRAKRSFANYAALNETLRRTCSSRRRDKDRKLLDDSIQVKARQSETGRKRKNKEIKFTDKEDLRRKTKNSFKNDKFSTNNNVFGKRKEESINTDAEWEEMVARRHNKTEAKKAKKQRKENKRKRQQQNKHKKHGLDNDADNENLEDDNATRQKNPRPSVTNVAKGFVQSVQKFGNDISDATGQLLNNVNSMSPTLETWTK</sequence>
<reference evidence="2 3" key="1">
    <citation type="journal article" date="2017" name="Gigascience">
        <title>Draft genome of the honey bee ectoparasitic mite, Tropilaelaps mercedesae, is shaped by the parasitic life history.</title>
        <authorList>
            <person name="Dong X."/>
            <person name="Armstrong S.D."/>
            <person name="Xia D."/>
            <person name="Makepeace B.L."/>
            <person name="Darby A.C."/>
            <person name="Kadowaki T."/>
        </authorList>
    </citation>
    <scope>NUCLEOTIDE SEQUENCE [LARGE SCALE GENOMIC DNA]</scope>
    <source>
        <strain evidence="2">Wuxi-XJTLU</strain>
    </source>
</reference>
<feature type="compositionally biased region" description="Polar residues" evidence="1">
    <location>
        <begin position="159"/>
        <end position="169"/>
    </location>
</feature>
<organism evidence="2 3">
    <name type="scientific">Tropilaelaps mercedesae</name>
    <dbReference type="NCBI Taxonomy" id="418985"/>
    <lineage>
        <taxon>Eukaryota</taxon>
        <taxon>Metazoa</taxon>
        <taxon>Ecdysozoa</taxon>
        <taxon>Arthropoda</taxon>
        <taxon>Chelicerata</taxon>
        <taxon>Arachnida</taxon>
        <taxon>Acari</taxon>
        <taxon>Parasitiformes</taxon>
        <taxon>Mesostigmata</taxon>
        <taxon>Gamasina</taxon>
        <taxon>Dermanyssoidea</taxon>
        <taxon>Laelapidae</taxon>
        <taxon>Tropilaelaps</taxon>
    </lineage>
</organism>
<dbReference type="EMBL" id="MNPL01008173">
    <property type="protein sequence ID" value="OQR74350.1"/>
    <property type="molecule type" value="Genomic_DNA"/>
</dbReference>
<feature type="compositionally biased region" description="Acidic residues" evidence="1">
    <location>
        <begin position="145"/>
        <end position="155"/>
    </location>
</feature>